<dbReference type="InterPro" id="IPR001971">
    <property type="entry name" value="Ribosomal_uS11"/>
</dbReference>
<proteinExistence type="inferred from homology"/>
<dbReference type="Proteomes" id="UP001375240">
    <property type="component" value="Unassembled WGS sequence"/>
</dbReference>
<comment type="similarity">
    <text evidence="1">Belongs to the universal ribosomal protein uS11 family.</text>
</comment>
<dbReference type="PANTHER" id="PTHR11759">
    <property type="entry name" value="40S RIBOSOMAL PROTEIN S14/30S RIBOSOMAL PROTEIN S11"/>
    <property type="match status" value="1"/>
</dbReference>
<dbReference type="InterPro" id="IPR036967">
    <property type="entry name" value="Ribosomal_uS11_sf"/>
</dbReference>
<dbReference type="GO" id="GO:1990904">
    <property type="term" value="C:ribonucleoprotein complex"/>
    <property type="evidence" value="ECO:0007669"/>
    <property type="project" value="UniProtKB-KW"/>
</dbReference>
<feature type="compositionally biased region" description="Low complexity" evidence="4">
    <location>
        <begin position="12"/>
        <end position="28"/>
    </location>
</feature>
<dbReference type="GO" id="GO:0005840">
    <property type="term" value="C:ribosome"/>
    <property type="evidence" value="ECO:0007669"/>
    <property type="project" value="UniProtKB-KW"/>
</dbReference>
<evidence type="ECO:0000256" key="2">
    <source>
        <dbReference type="ARBA" id="ARBA00022980"/>
    </source>
</evidence>
<dbReference type="EMBL" id="JAVHNQ010000012">
    <property type="protein sequence ID" value="KAK6335502.1"/>
    <property type="molecule type" value="Genomic_DNA"/>
</dbReference>
<evidence type="ECO:0000256" key="4">
    <source>
        <dbReference type="SAM" id="MobiDB-lite"/>
    </source>
</evidence>
<dbReference type="HAMAP" id="MF_01310">
    <property type="entry name" value="Ribosomal_uS11"/>
    <property type="match status" value="1"/>
</dbReference>
<feature type="region of interest" description="Disordered" evidence="4">
    <location>
        <begin position="1"/>
        <end position="99"/>
    </location>
</feature>
<dbReference type="GO" id="GO:0003735">
    <property type="term" value="F:structural constituent of ribosome"/>
    <property type="evidence" value="ECO:0007669"/>
    <property type="project" value="InterPro"/>
</dbReference>
<keyword evidence="3" id="KW-0687">Ribonucleoprotein</keyword>
<evidence type="ECO:0008006" key="7">
    <source>
        <dbReference type="Google" id="ProtNLM"/>
    </source>
</evidence>
<evidence type="ECO:0000313" key="6">
    <source>
        <dbReference type="Proteomes" id="UP001375240"/>
    </source>
</evidence>
<protein>
    <recommendedName>
        <fullName evidence="7">Ribosomal protein S11</fullName>
    </recommendedName>
</protein>
<dbReference type="GO" id="GO:0006412">
    <property type="term" value="P:translation"/>
    <property type="evidence" value="ECO:0007669"/>
    <property type="project" value="InterPro"/>
</dbReference>
<reference evidence="5 6" key="1">
    <citation type="submission" date="2019-10" db="EMBL/GenBank/DDBJ databases">
        <authorList>
            <person name="Palmer J.M."/>
        </authorList>
    </citation>
    <scope>NUCLEOTIDE SEQUENCE [LARGE SCALE GENOMIC DNA]</scope>
    <source>
        <strain evidence="5 6">TWF696</strain>
    </source>
</reference>
<dbReference type="SUPFAM" id="SSF53137">
    <property type="entry name" value="Translational machinery components"/>
    <property type="match status" value="1"/>
</dbReference>
<sequence>MASTRSVPLLLRTTRTAATSSTTTSASTICPSCRRPSLAPRWAPISPSTSRRTYADDKSKPSSTSTISQLIKDIAKDTTSSPSIPTFMPSPAPAADASTSIPRQPDTIFGSLGRTSSSGLLPMSGRSARAPTGASAALNALRYRNPGAEFAPGATILDPWHQMFHLNVYSTKHNTHITFSDAKKKPFVSCSTGVLGFRKAARHTYDAAYQLAAHVFQKIEEKGLIPKKVEVILRGFGVGREAFVKALLGKEGRYIKDVVVRVTDGTRTKFGGHRSKNRRRL</sequence>
<evidence type="ECO:0000313" key="5">
    <source>
        <dbReference type="EMBL" id="KAK6335502.1"/>
    </source>
</evidence>
<accession>A0AAV9U3W8</accession>
<dbReference type="Gene3D" id="3.30.420.80">
    <property type="entry name" value="Ribosomal protein S11"/>
    <property type="match status" value="1"/>
</dbReference>
<keyword evidence="2" id="KW-0689">Ribosomal protein</keyword>
<name>A0AAV9U3W8_9PEZI</name>
<keyword evidence="6" id="KW-1185">Reference proteome</keyword>
<gene>
    <name evidence="5" type="ORF">TWF696_002276</name>
</gene>
<organism evidence="5 6">
    <name type="scientific">Orbilia brochopaga</name>
    <dbReference type="NCBI Taxonomy" id="3140254"/>
    <lineage>
        <taxon>Eukaryota</taxon>
        <taxon>Fungi</taxon>
        <taxon>Dikarya</taxon>
        <taxon>Ascomycota</taxon>
        <taxon>Pezizomycotina</taxon>
        <taxon>Orbiliomycetes</taxon>
        <taxon>Orbiliales</taxon>
        <taxon>Orbiliaceae</taxon>
        <taxon>Orbilia</taxon>
    </lineage>
</organism>
<comment type="caution">
    <text evidence="5">The sequence shown here is derived from an EMBL/GenBank/DDBJ whole genome shotgun (WGS) entry which is preliminary data.</text>
</comment>
<dbReference type="Pfam" id="PF00411">
    <property type="entry name" value="Ribosomal_S11"/>
    <property type="match status" value="1"/>
</dbReference>
<dbReference type="AlphaFoldDB" id="A0AAV9U3W8"/>
<evidence type="ECO:0000256" key="3">
    <source>
        <dbReference type="ARBA" id="ARBA00023274"/>
    </source>
</evidence>
<evidence type="ECO:0000256" key="1">
    <source>
        <dbReference type="ARBA" id="ARBA00006194"/>
    </source>
</evidence>